<accession>A0AAJ0BRD3</accession>
<organism evidence="2 3">
    <name type="scientific">Phialemonium atrogriseum</name>
    <dbReference type="NCBI Taxonomy" id="1093897"/>
    <lineage>
        <taxon>Eukaryota</taxon>
        <taxon>Fungi</taxon>
        <taxon>Dikarya</taxon>
        <taxon>Ascomycota</taxon>
        <taxon>Pezizomycotina</taxon>
        <taxon>Sordariomycetes</taxon>
        <taxon>Sordariomycetidae</taxon>
        <taxon>Cephalothecales</taxon>
        <taxon>Cephalothecaceae</taxon>
        <taxon>Phialemonium</taxon>
    </lineage>
</organism>
<dbReference type="InterPro" id="IPR001810">
    <property type="entry name" value="F-box_dom"/>
</dbReference>
<dbReference type="RefSeq" id="XP_060279048.1">
    <property type="nucleotide sequence ID" value="XM_060432047.1"/>
</dbReference>
<dbReference type="SUPFAM" id="SSF81383">
    <property type="entry name" value="F-box domain"/>
    <property type="match status" value="1"/>
</dbReference>
<dbReference type="AlphaFoldDB" id="A0AAJ0BRD3"/>
<proteinExistence type="predicted"/>
<dbReference type="EMBL" id="MU839033">
    <property type="protein sequence ID" value="KAK1762835.1"/>
    <property type="molecule type" value="Genomic_DNA"/>
</dbReference>
<name>A0AAJ0BRD3_9PEZI</name>
<evidence type="ECO:0000259" key="1">
    <source>
        <dbReference type="PROSITE" id="PS50181"/>
    </source>
</evidence>
<dbReference type="Pfam" id="PF00646">
    <property type="entry name" value="F-box"/>
    <property type="match status" value="1"/>
</dbReference>
<evidence type="ECO:0000313" key="2">
    <source>
        <dbReference type="EMBL" id="KAK1762835.1"/>
    </source>
</evidence>
<dbReference type="Proteomes" id="UP001244011">
    <property type="component" value="Unassembled WGS sequence"/>
</dbReference>
<dbReference type="CDD" id="cd09917">
    <property type="entry name" value="F-box_SF"/>
    <property type="match status" value="1"/>
</dbReference>
<reference evidence="2" key="1">
    <citation type="submission" date="2023-06" db="EMBL/GenBank/DDBJ databases">
        <title>Genome-scale phylogeny and comparative genomics of the fungal order Sordariales.</title>
        <authorList>
            <consortium name="Lawrence Berkeley National Laboratory"/>
            <person name="Hensen N."/>
            <person name="Bonometti L."/>
            <person name="Westerberg I."/>
            <person name="Brannstrom I.O."/>
            <person name="Guillou S."/>
            <person name="Cros-Aarteil S."/>
            <person name="Calhoun S."/>
            <person name="Haridas S."/>
            <person name="Kuo A."/>
            <person name="Mondo S."/>
            <person name="Pangilinan J."/>
            <person name="Riley R."/>
            <person name="Labutti K."/>
            <person name="Andreopoulos B."/>
            <person name="Lipzen A."/>
            <person name="Chen C."/>
            <person name="Yanf M."/>
            <person name="Daum C."/>
            <person name="Ng V."/>
            <person name="Clum A."/>
            <person name="Steindorff A."/>
            <person name="Ohm R."/>
            <person name="Martin F."/>
            <person name="Silar P."/>
            <person name="Natvig D."/>
            <person name="Lalanne C."/>
            <person name="Gautier V."/>
            <person name="Ament-Velasquez S.L."/>
            <person name="Kruys A."/>
            <person name="Hutchinson M.I."/>
            <person name="Powell A.J."/>
            <person name="Barry K."/>
            <person name="Miller A.N."/>
            <person name="Grigoriev I.V."/>
            <person name="Debuchy R."/>
            <person name="Gladieux P."/>
            <person name="Thoren M.H."/>
            <person name="Johannesson H."/>
        </authorList>
    </citation>
    <scope>NUCLEOTIDE SEQUENCE</scope>
    <source>
        <strain evidence="2">8032-3</strain>
    </source>
</reference>
<evidence type="ECO:0000313" key="3">
    <source>
        <dbReference type="Proteomes" id="UP001244011"/>
    </source>
</evidence>
<dbReference type="PROSITE" id="PS50181">
    <property type="entry name" value="FBOX"/>
    <property type="match status" value="1"/>
</dbReference>
<dbReference type="GeneID" id="85315234"/>
<sequence length="356" mass="39607">MASGMEPNHDQALQIEPDQEEAVLLVTSFYRHAFDRQVTQFHPLKHAPVRQSLAQPFPAMPTSPFGGMERLPVELTTEICQYLDIQSCFRLRQVNRFAREVVSSLPGYQAVATHGMDTLHAALRTGVATRLNISDVYNVLCTMECAICGAFGGFIYLPTVTRCCFSCLRTCPESLSTVTIFALSQISGVSFNRLTRVLPALHTIPGNYTHTGQYFKARRHVVNRLAAIDTLRSLGLGNGVTAHREASKDCAFRFMSSTPLPYFDPATGQVDRGISCKGCQLALERRMELYWVYMNHDAPNEAFTKRGFLDHFHACPEAKKLWIASHGGTIAIEEPKATRPGAFMSELDSDGNPRED</sequence>
<keyword evidence="3" id="KW-1185">Reference proteome</keyword>
<protein>
    <submittedName>
        <fullName evidence="2">F-box domain-containing protein</fullName>
    </submittedName>
</protein>
<dbReference type="InterPro" id="IPR036047">
    <property type="entry name" value="F-box-like_dom_sf"/>
</dbReference>
<feature type="domain" description="F-box" evidence="1">
    <location>
        <begin position="65"/>
        <end position="111"/>
    </location>
</feature>
<gene>
    <name evidence="2" type="ORF">QBC33DRAFT_599743</name>
</gene>
<comment type="caution">
    <text evidence="2">The sequence shown here is derived from an EMBL/GenBank/DDBJ whole genome shotgun (WGS) entry which is preliminary data.</text>
</comment>